<keyword evidence="5" id="KW-1185">Reference proteome</keyword>
<reference evidence="4" key="1">
    <citation type="submission" date="2021-08" db="EMBL/GenBank/DDBJ databases">
        <title>Comparative analyses of Brucepasteria parasyntrophica and Teretinema zuelzerae.</title>
        <authorList>
            <person name="Song Y."/>
            <person name="Brune A."/>
        </authorList>
    </citation>
    <scope>NUCLEOTIDE SEQUENCE</scope>
    <source>
        <strain evidence="4">DSM 1903</strain>
    </source>
</reference>
<dbReference type="PANTHER" id="PTHR42736">
    <property type="entry name" value="PROTEIN-GLUTAMINE GAMMA-GLUTAMYLTRANSFERASE"/>
    <property type="match status" value="1"/>
</dbReference>
<evidence type="ECO:0000313" key="5">
    <source>
        <dbReference type="Proteomes" id="UP001198163"/>
    </source>
</evidence>
<keyword evidence="2" id="KW-0812">Transmembrane</keyword>
<sequence length="924" mass="106758">MVSGFFPFELYSVRTPSRESSEGLSTQAFDFYTSIDDETRKLVEPVAKKITENAVSYYDMILAVTSYFHDGDFRYSLKPGISPDGNQLAYFLDTAKKGYCTYFAFSMALMLRSLDIPARVAAGFFLEPGLGRMNYYPVRSNMAHAWVEVYFPEYGWISFDPTTSIVAEGEEVAVDSSAGEDSFTSLLEEILTNREFLIRDGLDAVQPETESDIRAFLKTAYSHKEYIVLFIALLICIVSVFFYVLLPLLVITYSRNNRKKILTMYALIARKSVFYAVDTTSDEFRALVSLKQKALYSQRCDSEDADVARSLFRKLRKKRISLYSRTIACVLLFIFIMQSRVSAQDVQTTQDDTQETVLLKQSQEAIDNENWDTAVSLLQTGKKKHSGNGEFAYLLGTVYFNQKLYSTAYKELLLSYETGNRSTDIYSLLADSAGYLNKDEEALKWITLHLDTNSQDMFAWSTYGWLCYKTNRFEEGIKALHRVLETHGPDINVFASLANLYTAEFNYPEARKYYTSAIELAEERDQNYLAAIYYYNRSILEEVFYNFKDAYSDTINSIQAMPRSSGYLMQGELYLRKLEYKAAYSSYLTAWNADSSPLPSLGLAETLLLSGYPNEALNYLTHIVHKTDETWIAHYGTTQDQFQADLAQLTRDCYAYLKNLEKRKIVHSLSTFYNRQIHILQYAWNEWRSDAAYRQATQKVARYYEKKAYSETISSGQELYLHSFYYQTFKPHYKSAIKHLHRAKALETQYIPLSNPSYLFEEGLLSRKTELLEQAIRSFDPVWEVKYRSEALSHLLSRIKNRKSREYAQLSLALFNIRPSAFSFHAIAFPVRVEYTDFSLNRNTLPYRLSRTLTQAGFYKSDNSPFILSIQYSEEDFFVQLKNENNNNTLFTQVFHNSSHSSDFYSQVINMLSTSLFRSDLGIQ</sequence>
<dbReference type="InterPro" id="IPR038765">
    <property type="entry name" value="Papain-like_cys_pep_sf"/>
</dbReference>
<protein>
    <recommendedName>
        <fullName evidence="3">Transglutaminase-like domain-containing protein</fullName>
    </recommendedName>
</protein>
<feature type="domain" description="Transglutaminase-like" evidence="3">
    <location>
        <begin position="92"/>
        <end position="163"/>
    </location>
</feature>
<dbReference type="PROSITE" id="PS50005">
    <property type="entry name" value="TPR"/>
    <property type="match status" value="1"/>
</dbReference>
<dbReference type="SMART" id="SM00460">
    <property type="entry name" value="TGc"/>
    <property type="match status" value="1"/>
</dbReference>
<name>A0AAE3EIG6_9SPIR</name>
<dbReference type="PANTHER" id="PTHR42736:SF1">
    <property type="entry name" value="PROTEIN-GLUTAMINE GAMMA-GLUTAMYLTRANSFERASE"/>
    <property type="match status" value="1"/>
</dbReference>
<dbReference type="RefSeq" id="WP_230754620.1">
    <property type="nucleotide sequence ID" value="NZ_JAINWA010000001.1"/>
</dbReference>
<feature type="transmembrane region" description="Helical" evidence="2">
    <location>
        <begin position="226"/>
        <end position="251"/>
    </location>
</feature>
<keyword evidence="2" id="KW-1133">Transmembrane helix</keyword>
<dbReference type="EMBL" id="JAINWA010000001">
    <property type="protein sequence ID" value="MCD1654408.1"/>
    <property type="molecule type" value="Genomic_DNA"/>
</dbReference>
<comment type="caution">
    <text evidence="4">The sequence shown here is derived from an EMBL/GenBank/DDBJ whole genome shotgun (WGS) entry which is preliminary data.</text>
</comment>
<feature type="transmembrane region" description="Helical" evidence="2">
    <location>
        <begin position="322"/>
        <end position="341"/>
    </location>
</feature>
<dbReference type="AlphaFoldDB" id="A0AAE3EIG6"/>
<dbReference type="SUPFAM" id="SSF48452">
    <property type="entry name" value="TPR-like"/>
    <property type="match status" value="2"/>
</dbReference>
<dbReference type="InterPro" id="IPR011990">
    <property type="entry name" value="TPR-like_helical_dom_sf"/>
</dbReference>
<organism evidence="4 5">
    <name type="scientific">Teretinema zuelzerae</name>
    <dbReference type="NCBI Taxonomy" id="156"/>
    <lineage>
        <taxon>Bacteria</taxon>
        <taxon>Pseudomonadati</taxon>
        <taxon>Spirochaetota</taxon>
        <taxon>Spirochaetia</taxon>
        <taxon>Spirochaetales</taxon>
        <taxon>Treponemataceae</taxon>
        <taxon>Teretinema</taxon>
    </lineage>
</organism>
<dbReference type="Gene3D" id="3.10.620.30">
    <property type="match status" value="1"/>
</dbReference>
<dbReference type="Proteomes" id="UP001198163">
    <property type="component" value="Unassembled WGS sequence"/>
</dbReference>
<dbReference type="InterPro" id="IPR052901">
    <property type="entry name" value="Bact_TGase-like"/>
</dbReference>
<dbReference type="InterPro" id="IPR019734">
    <property type="entry name" value="TPR_rpt"/>
</dbReference>
<accession>A0AAE3EIG6</accession>
<keyword evidence="2" id="KW-0472">Membrane</keyword>
<proteinExistence type="predicted"/>
<evidence type="ECO:0000256" key="2">
    <source>
        <dbReference type="SAM" id="Phobius"/>
    </source>
</evidence>
<dbReference type="Gene3D" id="1.25.40.10">
    <property type="entry name" value="Tetratricopeptide repeat domain"/>
    <property type="match status" value="1"/>
</dbReference>
<keyword evidence="1" id="KW-0802">TPR repeat</keyword>
<dbReference type="InterPro" id="IPR002931">
    <property type="entry name" value="Transglutaminase-like"/>
</dbReference>
<dbReference type="Pfam" id="PF01841">
    <property type="entry name" value="Transglut_core"/>
    <property type="match status" value="1"/>
</dbReference>
<feature type="repeat" description="TPR" evidence="1">
    <location>
        <begin position="491"/>
        <end position="524"/>
    </location>
</feature>
<dbReference type="SMART" id="SM00028">
    <property type="entry name" value="TPR"/>
    <property type="match status" value="4"/>
</dbReference>
<evidence type="ECO:0000313" key="4">
    <source>
        <dbReference type="EMBL" id="MCD1654408.1"/>
    </source>
</evidence>
<dbReference type="SUPFAM" id="SSF54001">
    <property type="entry name" value="Cysteine proteinases"/>
    <property type="match status" value="1"/>
</dbReference>
<evidence type="ECO:0000256" key="1">
    <source>
        <dbReference type="PROSITE-ProRule" id="PRU00339"/>
    </source>
</evidence>
<gene>
    <name evidence="4" type="ORF">K7J14_06780</name>
</gene>
<evidence type="ECO:0000259" key="3">
    <source>
        <dbReference type="SMART" id="SM00460"/>
    </source>
</evidence>